<proteinExistence type="predicted"/>
<reference evidence="1 2" key="1">
    <citation type="submission" date="2023-03" db="EMBL/GenBank/DDBJ databases">
        <title>Bacillus Genome Sequencing.</title>
        <authorList>
            <person name="Dunlap C."/>
        </authorList>
    </citation>
    <scope>NUCLEOTIDE SEQUENCE [LARGE SCALE GENOMIC DNA]</scope>
    <source>
        <strain evidence="1 2">NRS-319</strain>
    </source>
</reference>
<comment type="caution">
    <text evidence="1">The sequence shown here is derived from an EMBL/GenBank/DDBJ whole genome shotgun (WGS) entry which is preliminary data.</text>
</comment>
<name>A0ABU6PI08_9BACI</name>
<accession>A0ABU6PI08</accession>
<keyword evidence="2" id="KW-1185">Reference proteome</keyword>
<dbReference type="EMBL" id="JARTIK010000030">
    <property type="protein sequence ID" value="MED4680895.1"/>
    <property type="molecule type" value="Genomic_DNA"/>
</dbReference>
<dbReference type="SUPFAM" id="SSF53474">
    <property type="entry name" value="alpha/beta-Hydrolases"/>
    <property type="match status" value="1"/>
</dbReference>
<dbReference type="RefSeq" id="WP_098800903.1">
    <property type="nucleotide sequence ID" value="NZ_JARTIK010000030.1"/>
</dbReference>
<protein>
    <recommendedName>
        <fullName evidence="3">Lipase (Class 3)</fullName>
    </recommendedName>
</protein>
<organism evidence="1 2">
    <name type="scientific">Bacillus nitratireducens</name>
    <dbReference type="NCBI Taxonomy" id="2026193"/>
    <lineage>
        <taxon>Bacteria</taxon>
        <taxon>Bacillati</taxon>
        <taxon>Bacillota</taxon>
        <taxon>Bacilli</taxon>
        <taxon>Bacillales</taxon>
        <taxon>Bacillaceae</taxon>
        <taxon>Bacillus</taxon>
        <taxon>Bacillus cereus group</taxon>
    </lineage>
</organism>
<evidence type="ECO:0000313" key="1">
    <source>
        <dbReference type="EMBL" id="MED4680895.1"/>
    </source>
</evidence>
<dbReference type="Pfam" id="PF26363">
    <property type="entry name" value="Phospholipase-like"/>
    <property type="match status" value="1"/>
</dbReference>
<dbReference type="Gene3D" id="3.40.50.1820">
    <property type="entry name" value="alpha/beta hydrolase"/>
    <property type="match status" value="1"/>
</dbReference>
<evidence type="ECO:0000313" key="2">
    <source>
        <dbReference type="Proteomes" id="UP001336122"/>
    </source>
</evidence>
<dbReference type="Proteomes" id="UP001336122">
    <property type="component" value="Unassembled WGS sequence"/>
</dbReference>
<evidence type="ECO:0008006" key="3">
    <source>
        <dbReference type="Google" id="ProtNLM"/>
    </source>
</evidence>
<gene>
    <name evidence="1" type="ORF">P9485_24450</name>
</gene>
<dbReference type="InterPro" id="IPR029058">
    <property type="entry name" value="AB_hydrolase_fold"/>
</dbReference>
<sequence length="429" mass="48010">MSTITDKSYWTFSSKVYSNSQLENEAVFPTTQGKYKVVDSINKEKSEESGLQAVVIASDADYKKIQNGQQPDHLIFVSRGTESLNDWSTNFKQLGSYPNIEKLKKDQTKDHQFLEYDNFVKDKVATYKPKDYSFTGHSLGGALAQYEAVLHDKKATTFAAAKPYRILPEKYQKLADSGYFDDKIIDHRHTTDIVPHVPLGHRIGSSYIAKKNVKNLKLPPFLDIIPLKMASKLYDSVKSHLGDSFNGMFDSNGKILRDVNKTGQKQKPTLEQQMSQSECLIPIHLEHFSVIKEKLQASGGGLSSNEKLFIDMNESLIVLDGLLKIIETGVTSVIKEFEGAILEASELWNDTIHRAQKIGENLSYGEVLAALEQGGATKAKIVDEPVAYYESQITKAKSLQKKYEQLIAQAKTGVEDLVASDNELANLFR</sequence>